<dbReference type="SUPFAM" id="SSF46689">
    <property type="entry name" value="Homeodomain-like"/>
    <property type="match status" value="1"/>
</dbReference>
<dbReference type="PANTHER" id="PTHR47918">
    <property type="entry name" value="DNA-BINDING PROTEIN FIS"/>
    <property type="match status" value="1"/>
</dbReference>
<dbReference type="InterPro" id="IPR050207">
    <property type="entry name" value="Trans_regulatory_Fis"/>
</dbReference>
<evidence type="ECO:0000256" key="1">
    <source>
        <dbReference type="SAM" id="MobiDB-lite"/>
    </source>
</evidence>
<evidence type="ECO:0000313" key="3">
    <source>
        <dbReference type="EMBL" id="KAB7662463.1"/>
    </source>
</evidence>
<name>A0A6I1F2Q5_9BURK</name>
<feature type="region of interest" description="Disordered" evidence="1">
    <location>
        <begin position="1"/>
        <end position="31"/>
    </location>
</feature>
<gene>
    <name evidence="3" type="ORF">GBM95_02515</name>
</gene>
<dbReference type="PRINTS" id="PR01590">
    <property type="entry name" value="HTHFIS"/>
</dbReference>
<sequence length="118" mass="13224">MIPKDLHDSVDASERDASAGGDPVEEKLPGDANDLEEVIVRRLDLYFARLEGRDPHPLYDLVVHAVERPLIDYAMSMCANNQCAAAQLLGINRNTLRKKLQEHGMLPARGTSRKFKEK</sequence>
<accession>A0A6I1F2Q5</accession>
<dbReference type="Pfam" id="PF02954">
    <property type="entry name" value="HTH_8"/>
    <property type="match status" value="1"/>
</dbReference>
<dbReference type="PANTHER" id="PTHR47918:SF1">
    <property type="entry name" value="DNA-BINDING PROTEIN FIS"/>
    <property type="match status" value="1"/>
</dbReference>
<proteinExistence type="predicted"/>
<evidence type="ECO:0000259" key="2">
    <source>
        <dbReference type="Pfam" id="PF02954"/>
    </source>
</evidence>
<dbReference type="InterPro" id="IPR002197">
    <property type="entry name" value="HTH_Fis"/>
</dbReference>
<feature type="compositionally biased region" description="Basic and acidic residues" evidence="1">
    <location>
        <begin position="1"/>
        <end position="17"/>
    </location>
</feature>
<comment type="caution">
    <text evidence="3">The sequence shown here is derived from an EMBL/GenBank/DDBJ whole genome shotgun (WGS) entry which is preliminary data.</text>
</comment>
<dbReference type="OrthoDB" id="9802388at2"/>
<dbReference type="Proteomes" id="UP000430564">
    <property type="component" value="Unassembled WGS sequence"/>
</dbReference>
<feature type="domain" description="DNA binding HTH" evidence="2">
    <location>
        <begin position="65"/>
        <end position="102"/>
    </location>
</feature>
<dbReference type="Gene3D" id="1.10.10.60">
    <property type="entry name" value="Homeodomain-like"/>
    <property type="match status" value="1"/>
</dbReference>
<organism evidence="3 4">
    <name type="scientific">Sutterella seckii</name>
    <dbReference type="NCBI Taxonomy" id="1944635"/>
    <lineage>
        <taxon>Bacteria</taxon>
        <taxon>Pseudomonadati</taxon>
        <taxon>Pseudomonadota</taxon>
        <taxon>Betaproteobacteria</taxon>
        <taxon>Burkholderiales</taxon>
        <taxon>Sutterellaceae</taxon>
        <taxon>Sutterella</taxon>
    </lineage>
</organism>
<evidence type="ECO:0000313" key="4">
    <source>
        <dbReference type="Proteomes" id="UP000430564"/>
    </source>
</evidence>
<dbReference type="EMBL" id="WEHX01000007">
    <property type="protein sequence ID" value="KAB7662463.1"/>
    <property type="molecule type" value="Genomic_DNA"/>
</dbReference>
<dbReference type="AlphaFoldDB" id="A0A6I1F2Q5"/>
<dbReference type="GO" id="GO:0043565">
    <property type="term" value="F:sequence-specific DNA binding"/>
    <property type="evidence" value="ECO:0007669"/>
    <property type="project" value="InterPro"/>
</dbReference>
<dbReference type="InterPro" id="IPR009057">
    <property type="entry name" value="Homeodomain-like_sf"/>
</dbReference>
<protein>
    <recommendedName>
        <fullName evidence="2">DNA binding HTH domain-containing protein</fullName>
    </recommendedName>
</protein>
<reference evidence="3 4" key="1">
    <citation type="submission" date="2019-10" db="EMBL/GenBank/DDBJ databases">
        <title>Genome diversity of Sutterella seckii.</title>
        <authorList>
            <person name="Chaplin A.V."/>
            <person name="Sokolova S.R."/>
            <person name="Mosin K.A."/>
            <person name="Ivanova E.L."/>
            <person name="Kochetkova T.O."/>
            <person name="Goltsov A.Y."/>
            <person name="Trofimov D.Y."/>
            <person name="Efimov B.A."/>
        </authorList>
    </citation>
    <scope>NUCLEOTIDE SEQUENCE [LARGE SCALE GENOMIC DNA]</scope>
    <source>
        <strain evidence="3 4">ASD393</strain>
    </source>
</reference>